<accession>A0A6J4JAF6</accession>
<proteinExistence type="predicted"/>
<dbReference type="EMBL" id="CADCTE010000182">
    <property type="protein sequence ID" value="CAA9272839.1"/>
    <property type="molecule type" value="Genomic_DNA"/>
</dbReference>
<protein>
    <submittedName>
        <fullName evidence="1">Uncharacterized protein</fullName>
    </submittedName>
</protein>
<evidence type="ECO:0000313" key="1">
    <source>
        <dbReference type="EMBL" id="CAA9272839.1"/>
    </source>
</evidence>
<dbReference type="AlphaFoldDB" id="A0A6J4JAF6"/>
<reference evidence="1" key="1">
    <citation type="submission" date="2020-02" db="EMBL/GenBank/DDBJ databases">
        <authorList>
            <person name="Meier V. D."/>
        </authorList>
    </citation>
    <scope>NUCLEOTIDE SEQUENCE</scope>
    <source>
        <strain evidence="1">AVDCRST_MAG83</strain>
    </source>
</reference>
<sequence>MSENDFYTPTKIDLLRMENELLTFEVRFLKARLAGSARGQDSASTGLPTMSRLVHLEEAENDLVLLVRRLGSSPLGPILRRSANFRTLEERYVRPPADRSMTPPERTAYLEGAEKDLVLLLRRLSRPPFGTMLRRRPSFRTLEQRYL</sequence>
<gene>
    <name evidence="1" type="ORF">AVDCRST_MAG83-3380</name>
</gene>
<organism evidence="1">
    <name type="scientific">uncultured Arthrobacter sp</name>
    <dbReference type="NCBI Taxonomy" id="114050"/>
    <lineage>
        <taxon>Bacteria</taxon>
        <taxon>Bacillati</taxon>
        <taxon>Actinomycetota</taxon>
        <taxon>Actinomycetes</taxon>
        <taxon>Micrococcales</taxon>
        <taxon>Micrococcaceae</taxon>
        <taxon>Arthrobacter</taxon>
        <taxon>environmental samples</taxon>
    </lineage>
</organism>
<name>A0A6J4JAF6_9MICC</name>